<evidence type="ECO:0000256" key="1">
    <source>
        <dbReference type="ARBA" id="ARBA00022529"/>
    </source>
</evidence>
<dbReference type="InterPro" id="IPR002196">
    <property type="entry name" value="Glyco_hydro_24"/>
</dbReference>
<dbReference type="InterPro" id="IPR052619">
    <property type="entry name" value="Phage_lysozyme-like"/>
</dbReference>
<organism evidence="3">
    <name type="scientific">Solen strictus</name>
    <name type="common">Gould's razor shell</name>
    <dbReference type="NCBI Taxonomy" id="194331"/>
    <lineage>
        <taxon>Eukaryota</taxon>
        <taxon>Metazoa</taxon>
        <taxon>Spiralia</taxon>
        <taxon>Lophotrochozoa</taxon>
        <taxon>Mollusca</taxon>
        <taxon>Bivalvia</taxon>
        <taxon>Autobranchia</taxon>
        <taxon>Heteroconchia</taxon>
        <taxon>Euheterodonta</taxon>
        <taxon>Imparidentia</taxon>
        <taxon>Adapedonta</taxon>
        <taxon>Solenoidea</taxon>
        <taxon>Solenidae</taxon>
        <taxon>Solen</taxon>
    </lineage>
</organism>
<dbReference type="GO" id="GO:0016998">
    <property type="term" value="P:cell wall macromolecule catabolic process"/>
    <property type="evidence" value="ECO:0007669"/>
    <property type="project" value="InterPro"/>
</dbReference>
<evidence type="ECO:0000256" key="2">
    <source>
        <dbReference type="ARBA" id="ARBA00022638"/>
    </source>
</evidence>
<name>A0A1N7TAT9_9BIVA</name>
<dbReference type="GO" id="GO:0031640">
    <property type="term" value="P:killing of cells of another organism"/>
    <property type="evidence" value="ECO:0007669"/>
    <property type="project" value="UniProtKB-KW"/>
</dbReference>
<dbReference type="PANTHER" id="PTHR37406">
    <property type="entry name" value="T4-TYPE LYSOZYME 1-RELATED"/>
    <property type="match status" value="1"/>
</dbReference>
<dbReference type="InterPro" id="IPR023347">
    <property type="entry name" value="Lysozyme_dom_sf"/>
</dbReference>
<accession>A0A1N7TAT9</accession>
<dbReference type="PANTHER" id="PTHR37406:SF1">
    <property type="entry name" value="T4-TYPE LYSOZYME 1-RELATED"/>
    <property type="match status" value="1"/>
</dbReference>
<keyword evidence="2" id="KW-0081">Bacteriolytic enzyme</keyword>
<dbReference type="GO" id="GO:0009253">
    <property type="term" value="P:peptidoglycan catabolic process"/>
    <property type="evidence" value="ECO:0007669"/>
    <property type="project" value="InterPro"/>
</dbReference>
<dbReference type="AlphaFoldDB" id="A0A1N7TAT9"/>
<proteinExistence type="evidence at transcript level"/>
<sequence length="152" mass="17152">MATLTEQEMTSVKAQLVIDEGRVESIYKDSEGYPTFGIGHLVKSGDLEHGKPEGTPVSAARVDQAFKADLDTAISDSNAWSTNFRQWPSEVRQIVVNMMFNMGLPTMNTFKKFKEALESNNWKKAAEEMQNSKWYGQVGDRSKRLVERMNAI</sequence>
<protein>
    <submittedName>
        <fullName evidence="3">Phage lysozyme 1</fullName>
    </submittedName>
</protein>
<dbReference type="InterPro" id="IPR023346">
    <property type="entry name" value="Lysozyme-like_dom_sf"/>
</dbReference>
<dbReference type="GO" id="GO:0003796">
    <property type="term" value="F:lysozyme activity"/>
    <property type="evidence" value="ECO:0007669"/>
    <property type="project" value="InterPro"/>
</dbReference>
<dbReference type="Pfam" id="PF00959">
    <property type="entry name" value="Phage_lysozyme"/>
    <property type="match status" value="1"/>
</dbReference>
<evidence type="ECO:0000313" key="3">
    <source>
        <dbReference type="EMBL" id="ALL27389.1"/>
    </source>
</evidence>
<dbReference type="SUPFAM" id="SSF53955">
    <property type="entry name" value="Lysozyme-like"/>
    <property type="match status" value="1"/>
</dbReference>
<keyword evidence="1" id="KW-0929">Antimicrobial</keyword>
<dbReference type="Gene3D" id="1.10.530.40">
    <property type="match status" value="1"/>
</dbReference>
<dbReference type="EMBL" id="KT934034">
    <property type="protein sequence ID" value="ALL27389.1"/>
    <property type="molecule type" value="mRNA"/>
</dbReference>
<reference evidence="3" key="1">
    <citation type="submission" date="2015-10" db="EMBL/GenBank/DDBJ databases">
        <title>The enemy of my enemy is my friend: Cambrian domestication of bacteriophage lysozyme genes by the bivalve genomes.</title>
        <authorList>
            <person name="Ren Q."/>
            <person name="Wang C."/>
            <person name="Jin M."/>
            <person name="Lan J."/>
            <person name="Ye T."/>
            <person name="Hui K."/>
            <person name="Tan J."/>
            <person name="Wang Z."/>
            <person name="Wang W."/>
            <person name="Han G."/>
        </authorList>
    </citation>
    <scope>NUCLEOTIDE SEQUENCE</scope>
</reference>
<dbReference type="GO" id="GO:0042742">
    <property type="term" value="P:defense response to bacterium"/>
    <property type="evidence" value="ECO:0007669"/>
    <property type="project" value="UniProtKB-KW"/>
</dbReference>